<sequence>SGRPNNKNPRIHETPPPCGQTLRLRRRPRFETTPGNQPSIHPDPPEFTDSTPSPPQTSSTQVKPKAERINRLFEISSIAIHYNHREEGFTLHLSGTGTGVDGARGTSASRRQNQIAEQGTSLRLPQHDRAFTPETDSPHAALFQSSGKAEERGDESKAKIEGCNGSLRSSGDGTHAHAPAGHRTRL</sequence>
<feature type="region of interest" description="Disordered" evidence="1">
    <location>
        <begin position="94"/>
        <end position="186"/>
    </location>
</feature>
<dbReference type="Proteomes" id="UP000823674">
    <property type="component" value="Chromosome A09"/>
</dbReference>
<accession>A0ABQ7LCC0</accession>
<feature type="non-terminal residue" evidence="3">
    <location>
        <position position="1"/>
    </location>
</feature>
<evidence type="ECO:0000313" key="3">
    <source>
        <dbReference type="EMBL" id="KAG5384228.1"/>
    </source>
</evidence>
<protein>
    <submittedName>
        <fullName evidence="3">Uncharacterized protein</fullName>
    </submittedName>
</protein>
<evidence type="ECO:0000313" key="4">
    <source>
        <dbReference type="Proteomes" id="UP000823674"/>
    </source>
</evidence>
<name>A0ABQ7LCC0_BRACM</name>
<dbReference type="EMBL" id="JADBGQ010000008">
    <property type="protein sequence ID" value="KAG5384217.1"/>
    <property type="molecule type" value="Genomic_DNA"/>
</dbReference>
<reference evidence="3 4" key="1">
    <citation type="submission" date="2021-03" db="EMBL/GenBank/DDBJ databases">
        <authorList>
            <person name="King G.J."/>
            <person name="Bancroft I."/>
            <person name="Baten A."/>
            <person name="Bloomfield J."/>
            <person name="Borpatragohain P."/>
            <person name="He Z."/>
            <person name="Irish N."/>
            <person name="Irwin J."/>
            <person name="Liu K."/>
            <person name="Mauleon R.P."/>
            <person name="Moore J."/>
            <person name="Morris R."/>
            <person name="Ostergaard L."/>
            <person name="Wang B."/>
            <person name="Wells R."/>
        </authorList>
    </citation>
    <scope>NUCLEOTIDE SEQUENCE [LARGE SCALE GENOMIC DNA]</scope>
    <source>
        <strain evidence="3">R-o-18</strain>
        <tissue evidence="3">Leaf</tissue>
    </source>
</reference>
<comment type="caution">
    <text evidence="3">The sequence shown here is derived from an EMBL/GenBank/DDBJ whole genome shotgun (WGS) entry which is preliminary data.</text>
</comment>
<keyword evidence="4" id="KW-1185">Reference proteome</keyword>
<dbReference type="EMBL" id="JADBGQ010000008">
    <property type="protein sequence ID" value="KAG5384228.1"/>
    <property type="molecule type" value="Genomic_DNA"/>
</dbReference>
<feature type="region of interest" description="Disordered" evidence="1">
    <location>
        <begin position="1"/>
        <end position="67"/>
    </location>
</feature>
<feature type="compositionally biased region" description="Polar residues" evidence="1">
    <location>
        <begin position="106"/>
        <end position="123"/>
    </location>
</feature>
<gene>
    <name evidence="3" type="primary">A09g507740.1_BraROA</name>
    <name evidence="2" type="synonym">A09g507630.1_BraROA</name>
    <name evidence="2" type="ORF">IGI04_035687</name>
    <name evidence="3" type="ORF">IGI04_035698</name>
</gene>
<evidence type="ECO:0000313" key="2">
    <source>
        <dbReference type="EMBL" id="KAG5384217.1"/>
    </source>
</evidence>
<organism evidence="3 4">
    <name type="scientific">Brassica rapa subsp. trilocularis</name>
    <dbReference type="NCBI Taxonomy" id="1813537"/>
    <lineage>
        <taxon>Eukaryota</taxon>
        <taxon>Viridiplantae</taxon>
        <taxon>Streptophyta</taxon>
        <taxon>Embryophyta</taxon>
        <taxon>Tracheophyta</taxon>
        <taxon>Spermatophyta</taxon>
        <taxon>Magnoliopsida</taxon>
        <taxon>eudicotyledons</taxon>
        <taxon>Gunneridae</taxon>
        <taxon>Pentapetalae</taxon>
        <taxon>rosids</taxon>
        <taxon>malvids</taxon>
        <taxon>Brassicales</taxon>
        <taxon>Brassicaceae</taxon>
        <taxon>Brassiceae</taxon>
        <taxon>Brassica</taxon>
    </lineage>
</organism>
<feature type="compositionally biased region" description="Basic and acidic residues" evidence="1">
    <location>
        <begin position="148"/>
        <end position="160"/>
    </location>
</feature>
<proteinExistence type="predicted"/>
<evidence type="ECO:0000256" key="1">
    <source>
        <dbReference type="SAM" id="MobiDB-lite"/>
    </source>
</evidence>